<dbReference type="EMBL" id="JANJQO010000994">
    <property type="protein sequence ID" value="KAJ2973312.1"/>
    <property type="molecule type" value="Genomic_DNA"/>
</dbReference>
<sequence>MDGSQASVAALGKRWCEYWSTDNVKPWIALFAPRATYLDHALQINRQGYPNLEDHFHIWRRSLPDSVATFDGALPGERLANGKWRIVIRLHWKGTFKNDLPTLKATGTAVQFPLLAEMVVRDDGLIEEAAEWYCMTFWDVKPVSDYNRRGNLAWTE</sequence>
<reference evidence="1" key="1">
    <citation type="submission" date="2022-08" db="EMBL/GenBank/DDBJ databases">
        <title>Genome Sequence of Lecanicillium fungicola.</title>
        <authorList>
            <person name="Buettner E."/>
        </authorList>
    </citation>
    <scope>NUCLEOTIDE SEQUENCE</scope>
    <source>
        <strain evidence="1">Babe33</strain>
    </source>
</reference>
<dbReference type="Proteomes" id="UP001143910">
    <property type="component" value="Unassembled WGS sequence"/>
</dbReference>
<evidence type="ECO:0000313" key="2">
    <source>
        <dbReference type="Proteomes" id="UP001143910"/>
    </source>
</evidence>
<evidence type="ECO:0000313" key="1">
    <source>
        <dbReference type="EMBL" id="KAJ2973312.1"/>
    </source>
</evidence>
<gene>
    <name evidence="1" type="ORF">NQ176_g6683</name>
</gene>
<keyword evidence="2" id="KW-1185">Reference proteome</keyword>
<protein>
    <submittedName>
        <fullName evidence="1">Uncharacterized protein</fullName>
    </submittedName>
</protein>
<comment type="caution">
    <text evidence="1">The sequence shown here is derived from an EMBL/GenBank/DDBJ whole genome shotgun (WGS) entry which is preliminary data.</text>
</comment>
<name>A0ACC1N223_9HYPO</name>
<organism evidence="1 2">
    <name type="scientific">Zarea fungicola</name>
    <dbReference type="NCBI Taxonomy" id="93591"/>
    <lineage>
        <taxon>Eukaryota</taxon>
        <taxon>Fungi</taxon>
        <taxon>Dikarya</taxon>
        <taxon>Ascomycota</taxon>
        <taxon>Pezizomycotina</taxon>
        <taxon>Sordariomycetes</taxon>
        <taxon>Hypocreomycetidae</taxon>
        <taxon>Hypocreales</taxon>
        <taxon>Cordycipitaceae</taxon>
        <taxon>Zarea</taxon>
    </lineage>
</organism>
<accession>A0ACC1N223</accession>
<proteinExistence type="predicted"/>